<sequence length="53" mass="6088">MSRMSILQSMKGGEDGDRPTLVRRAQVCLKKSKQNMGCCRTRQDKRERESVCV</sequence>
<dbReference type="RefSeq" id="XP_025481518.1">
    <property type="nucleotide sequence ID" value="XM_025622935.1"/>
</dbReference>
<organism evidence="1 2">
    <name type="scientific">Aspergillus neoniger (strain CBS 115656)</name>
    <dbReference type="NCBI Taxonomy" id="1448310"/>
    <lineage>
        <taxon>Eukaryota</taxon>
        <taxon>Fungi</taxon>
        <taxon>Dikarya</taxon>
        <taxon>Ascomycota</taxon>
        <taxon>Pezizomycotina</taxon>
        <taxon>Eurotiomycetes</taxon>
        <taxon>Eurotiomycetidae</taxon>
        <taxon>Eurotiales</taxon>
        <taxon>Aspergillaceae</taxon>
        <taxon>Aspergillus</taxon>
        <taxon>Aspergillus subgen. Circumdati</taxon>
    </lineage>
</organism>
<evidence type="ECO:0000313" key="2">
    <source>
        <dbReference type="Proteomes" id="UP000247647"/>
    </source>
</evidence>
<name>A0A318YVW3_ASPNB</name>
<accession>A0A318YVW3</accession>
<dbReference type="EMBL" id="KZ821454">
    <property type="protein sequence ID" value="PYH36040.1"/>
    <property type="molecule type" value="Genomic_DNA"/>
</dbReference>
<keyword evidence="2" id="KW-1185">Reference proteome</keyword>
<dbReference type="AlphaFoldDB" id="A0A318YVW3"/>
<protein>
    <submittedName>
        <fullName evidence="1">Uncharacterized protein</fullName>
    </submittedName>
</protein>
<dbReference type="GeneID" id="37125391"/>
<gene>
    <name evidence="1" type="ORF">BO87DRAFT_375051</name>
</gene>
<evidence type="ECO:0000313" key="1">
    <source>
        <dbReference type="EMBL" id="PYH36040.1"/>
    </source>
</evidence>
<proteinExistence type="predicted"/>
<reference evidence="1" key="1">
    <citation type="submission" date="2016-12" db="EMBL/GenBank/DDBJ databases">
        <title>The genomes of Aspergillus section Nigri reveals drivers in fungal speciation.</title>
        <authorList>
            <consortium name="DOE Joint Genome Institute"/>
            <person name="Vesth T.C."/>
            <person name="Nybo J."/>
            <person name="Theobald S."/>
            <person name="Brandl J."/>
            <person name="Frisvad J.C."/>
            <person name="Nielsen K.F."/>
            <person name="Lyhne E.K."/>
            <person name="Kogle M.E."/>
            <person name="Kuo A."/>
            <person name="Riley R."/>
            <person name="Clum A."/>
            <person name="Nolan M."/>
            <person name="Lipzen A."/>
            <person name="Salamov A."/>
            <person name="Henrissat B."/>
            <person name="Wiebenga A."/>
            <person name="De Vries R.P."/>
            <person name="Grigoriev I.V."/>
            <person name="Mortensen U.H."/>
            <person name="Andersen M.R."/>
            <person name="Baker S.E."/>
        </authorList>
    </citation>
    <scope>NUCLEOTIDE SEQUENCE [LARGE SCALE GENOMIC DNA]</scope>
    <source>
        <strain evidence="1">CBS 115656</strain>
    </source>
</reference>
<dbReference type="Proteomes" id="UP000247647">
    <property type="component" value="Unassembled WGS sequence"/>
</dbReference>